<feature type="non-terminal residue" evidence="2">
    <location>
        <position position="100"/>
    </location>
</feature>
<accession>A0AAV7TKS8</accession>
<dbReference type="EMBL" id="JANPWB010000006">
    <property type="protein sequence ID" value="KAJ1177020.1"/>
    <property type="molecule type" value="Genomic_DNA"/>
</dbReference>
<feature type="compositionally biased region" description="Polar residues" evidence="1">
    <location>
        <begin position="91"/>
        <end position="100"/>
    </location>
</feature>
<proteinExistence type="predicted"/>
<reference evidence="2" key="1">
    <citation type="journal article" date="2022" name="bioRxiv">
        <title>Sequencing and chromosome-scale assembly of the giantPleurodeles waltlgenome.</title>
        <authorList>
            <person name="Brown T."/>
            <person name="Elewa A."/>
            <person name="Iarovenko S."/>
            <person name="Subramanian E."/>
            <person name="Araus A.J."/>
            <person name="Petzold A."/>
            <person name="Susuki M."/>
            <person name="Suzuki K.-i.T."/>
            <person name="Hayashi T."/>
            <person name="Toyoda A."/>
            <person name="Oliveira C."/>
            <person name="Osipova E."/>
            <person name="Leigh N.D."/>
            <person name="Simon A."/>
            <person name="Yun M.H."/>
        </authorList>
    </citation>
    <scope>NUCLEOTIDE SEQUENCE</scope>
    <source>
        <strain evidence="2">20211129_DDA</strain>
        <tissue evidence="2">Liver</tissue>
    </source>
</reference>
<feature type="region of interest" description="Disordered" evidence="1">
    <location>
        <begin position="1"/>
        <end position="100"/>
    </location>
</feature>
<dbReference type="AlphaFoldDB" id="A0AAV7TKS8"/>
<evidence type="ECO:0000313" key="2">
    <source>
        <dbReference type="EMBL" id="KAJ1177020.1"/>
    </source>
</evidence>
<dbReference type="Proteomes" id="UP001066276">
    <property type="component" value="Chromosome 3_2"/>
</dbReference>
<organism evidence="2 3">
    <name type="scientific">Pleurodeles waltl</name>
    <name type="common">Iberian ribbed newt</name>
    <dbReference type="NCBI Taxonomy" id="8319"/>
    <lineage>
        <taxon>Eukaryota</taxon>
        <taxon>Metazoa</taxon>
        <taxon>Chordata</taxon>
        <taxon>Craniata</taxon>
        <taxon>Vertebrata</taxon>
        <taxon>Euteleostomi</taxon>
        <taxon>Amphibia</taxon>
        <taxon>Batrachia</taxon>
        <taxon>Caudata</taxon>
        <taxon>Salamandroidea</taxon>
        <taxon>Salamandridae</taxon>
        <taxon>Pleurodelinae</taxon>
        <taxon>Pleurodeles</taxon>
    </lineage>
</organism>
<comment type="caution">
    <text evidence="2">The sequence shown here is derived from an EMBL/GenBank/DDBJ whole genome shotgun (WGS) entry which is preliminary data.</text>
</comment>
<protein>
    <submittedName>
        <fullName evidence="2">Uncharacterized protein</fullName>
    </submittedName>
</protein>
<evidence type="ECO:0000313" key="3">
    <source>
        <dbReference type="Proteomes" id="UP001066276"/>
    </source>
</evidence>
<feature type="compositionally biased region" description="Basic and acidic residues" evidence="1">
    <location>
        <begin position="59"/>
        <end position="75"/>
    </location>
</feature>
<gene>
    <name evidence="2" type="ORF">NDU88_002286</name>
</gene>
<feature type="non-terminal residue" evidence="2">
    <location>
        <position position="1"/>
    </location>
</feature>
<feature type="compositionally biased region" description="Basic residues" evidence="1">
    <location>
        <begin position="1"/>
        <end position="13"/>
    </location>
</feature>
<keyword evidence="3" id="KW-1185">Reference proteome</keyword>
<evidence type="ECO:0000256" key="1">
    <source>
        <dbReference type="SAM" id="MobiDB-lite"/>
    </source>
</evidence>
<sequence length="100" mass="10603">VTNRQRHLHRSRLWPHCQVPGKGTNNPQESLRGYPATNSPGGIKAGCITSGRGPGHLQPLERSKTVRGDDSHEEGGQAGDSSTGVVRARADSSSGKRAHS</sequence>
<name>A0AAV7TKS8_PLEWA</name>